<keyword evidence="1" id="KW-0472">Membrane</keyword>
<feature type="transmembrane region" description="Helical" evidence="1">
    <location>
        <begin position="7"/>
        <end position="27"/>
    </location>
</feature>
<feature type="transmembrane region" description="Helical" evidence="1">
    <location>
        <begin position="87"/>
        <end position="105"/>
    </location>
</feature>
<feature type="transmembrane region" description="Helical" evidence="1">
    <location>
        <begin position="47"/>
        <end position="66"/>
    </location>
</feature>
<keyword evidence="1" id="KW-0812">Transmembrane</keyword>
<evidence type="ECO:0000313" key="2">
    <source>
        <dbReference type="EMBL" id="TFD33215.1"/>
    </source>
</evidence>
<dbReference type="EMBL" id="SOHA01000005">
    <property type="protein sequence ID" value="TFD33215.1"/>
    <property type="molecule type" value="Genomic_DNA"/>
</dbReference>
<dbReference type="RefSeq" id="WP_134423245.1">
    <property type="nucleotide sequence ID" value="NZ_SOHA01000005.1"/>
</dbReference>
<gene>
    <name evidence="2" type="ORF">E3T49_02695</name>
</gene>
<dbReference type="Proteomes" id="UP000297472">
    <property type="component" value="Unassembled WGS sequence"/>
</dbReference>
<organism evidence="2 3">
    <name type="scientific">Cryobacterium cryoconiti</name>
    <dbReference type="NCBI Taxonomy" id="1259239"/>
    <lineage>
        <taxon>Bacteria</taxon>
        <taxon>Bacillati</taxon>
        <taxon>Actinomycetota</taxon>
        <taxon>Actinomycetes</taxon>
        <taxon>Micrococcales</taxon>
        <taxon>Microbacteriaceae</taxon>
        <taxon>Cryobacterium</taxon>
    </lineage>
</organism>
<dbReference type="OrthoDB" id="4559359at2"/>
<accession>A0A4Y8JX91</accession>
<sequence>MSFQEKSTLAMTGILLAVFGCYFALVLGEVSRSPLRDVTYKGLMVPVVVALVVLTAVAHAVIAATAPADADANDERDRSIGLRGGRIAGYVLAVGCVCGLTLAMVEADTFWIAQVLLGGLVLAELTEGVSKLVLYRRSA</sequence>
<dbReference type="PROSITE" id="PS51257">
    <property type="entry name" value="PROKAR_LIPOPROTEIN"/>
    <property type="match status" value="1"/>
</dbReference>
<evidence type="ECO:0000256" key="1">
    <source>
        <dbReference type="SAM" id="Phobius"/>
    </source>
</evidence>
<dbReference type="AlphaFoldDB" id="A0A4Y8JX91"/>
<proteinExistence type="predicted"/>
<comment type="caution">
    <text evidence="2">The sequence shown here is derived from an EMBL/GenBank/DDBJ whole genome shotgun (WGS) entry which is preliminary data.</text>
</comment>
<evidence type="ECO:0000313" key="3">
    <source>
        <dbReference type="Proteomes" id="UP000297472"/>
    </source>
</evidence>
<keyword evidence="1" id="KW-1133">Transmembrane helix</keyword>
<protein>
    <submittedName>
        <fullName evidence="2">Uncharacterized protein</fullName>
    </submittedName>
</protein>
<name>A0A4Y8JX91_9MICO</name>
<reference evidence="2 3" key="1">
    <citation type="submission" date="2019-03" db="EMBL/GenBank/DDBJ databases">
        <title>Genomics of glacier-inhabiting Cryobacterium strains.</title>
        <authorList>
            <person name="Liu Q."/>
            <person name="Xin Y.-H."/>
        </authorList>
    </citation>
    <scope>NUCLEOTIDE SEQUENCE [LARGE SCALE GENOMIC DNA]</scope>
    <source>
        <strain evidence="2 3">TMT1-51</strain>
    </source>
</reference>
<keyword evidence="3" id="KW-1185">Reference proteome</keyword>
<feature type="transmembrane region" description="Helical" evidence="1">
    <location>
        <begin position="111"/>
        <end position="134"/>
    </location>
</feature>